<feature type="compositionally biased region" description="Basic and acidic residues" evidence="1">
    <location>
        <begin position="117"/>
        <end position="139"/>
    </location>
</feature>
<feature type="non-terminal residue" evidence="2">
    <location>
        <position position="148"/>
    </location>
</feature>
<feature type="compositionally biased region" description="Basic and acidic residues" evidence="1">
    <location>
        <begin position="13"/>
        <end position="39"/>
    </location>
</feature>
<dbReference type="EMBL" id="JXIG01000367">
    <property type="protein sequence ID" value="KIU01427.1"/>
    <property type="molecule type" value="Genomic_DNA"/>
</dbReference>
<evidence type="ECO:0000313" key="3">
    <source>
        <dbReference type="Proteomes" id="UP000032274"/>
    </source>
</evidence>
<comment type="caution">
    <text evidence="2">The sequence shown here is derived from an EMBL/GenBank/DDBJ whole genome shotgun (WGS) entry which is preliminary data.</text>
</comment>
<name>A0AA40MJH9_STAAU</name>
<gene>
    <name evidence="2" type="ORF">QU38_01690</name>
</gene>
<dbReference type="AlphaFoldDB" id="A0AA40MJH9"/>
<organism evidence="2 3">
    <name type="scientific">Staphylococcus aureus</name>
    <dbReference type="NCBI Taxonomy" id="1280"/>
    <lineage>
        <taxon>Bacteria</taxon>
        <taxon>Bacillati</taxon>
        <taxon>Bacillota</taxon>
        <taxon>Bacilli</taxon>
        <taxon>Bacillales</taxon>
        <taxon>Staphylococcaceae</taxon>
        <taxon>Staphylococcus</taxon>
    </lineage>
</organism>
<feature type="region of interest" description="Disordered" evidence="1">
    <location>
        <begin position="1"/>
        <end position="104"/>
    </location>
</feature>
<feature type="non-terminal residue" evidence="2">
    <location>
        <position position="1"/>
    </location>
</feature>
<sequence>PADAGARIGEQPPQDRDRPRRRGDERPRVRPEPQAELKHVPGGLGPAPPGELVAPGGPELRSAQAVGLLRREGLGESPVRPLDPAAGGRPVRAPAPAAQAEQPRGAFDHHVAHVGEGLAHQRDPADGRGREGRIAERQGAHPFGSRAG</sequence>
<accession>A0AA40MJH9</accession>
<dbReference type="Proteomes" id="UP000032274">
    <property type="component" value="Unassembled WGS sequence"/>
</dbReference>
<protein>
    <submittedName>
        <fullName evidence="2">Uncharacterized protein</fullName>
    </submittedName>
</protein>
<feature type="region of interest" description="Disordered" evidence="1">
    <location>
        <begin position="117"/>
        <end position="148"/>
    </location>
</feature>
<evidence type="ECO:0000313" key="2">
    <source>
        <dbReference type="EMBL" id="KIU01427.1"/>
    </source>
</evidence>
<reference evidence="2 3" key="1">
    <citation type="submission" date="2015-01" db="EMBL/GenBank/DDBJ databases">
        <title>Characterization of Swiss Staphylococcus aureus strains involved in food poisoning.</title>
        <authorList>
            <person name="Crovadore J."/>
            <person name="Chablais R."/>
            <person name="Tonacini J."/>
            <person name="Schnyder B."/>
            <person name="Lefort F."/>
        </authorList>
    </citation>
    <scope>NUCLEOTIDE SEQUENCE [LARGE SCALE GENOMIC DNA]</scope>
    <source>
        <strain evidence="2 3">SA-120</strain>
    </source>
</reference>
<evidence type="ECO:0000256" key="1">
    <source>
        <dbReference type="SAM" id="MobiDB-lite"/>
    </source>
</evidence>
<feature type="compositionally biased region" description="Low complexity" evidence="1">
    <location>
        <begin position="50"/>
        <end position="59"/>
    </location>
</feature>
<proteinExistence type="predicted"/>
<feature type="compositionally biased region" description="Low complexity" evidence="1">
    <location>
        <begin position="84"/>
        <end position="104"/>
    </location>
</feature>